<dbReference type="AlphaFoldDB" id="A0A3N4KGF9"/>
<feature type="compositionally biased region" description="Polar residues" evidence="1">
    <location>
        <begin position="138"/>
        <end position="162"/>
    </location>
</feature>
<feature type="compositionally biased region" description="Polar residues" evidence="1">
    <location>
        <begin position="63"/>
        <end position="81"/>
    </location>
</feature>
<dbReference type="InParanoid" id="A0A3N4KGF9"/>
<reference evidence="2 3" key="1">
    <citation type="journal article" date="2018" name="Nat. Ecol. Evol.">
        <title>Pezizomycetes genomes reveal the molecular basis of ectomycorrhizal truffle lifestyle.</title>
        <authorList>
            <person name="Murat C."/>
            <person name="Payen T."/>
            <person name="Noel B."/>
            <person name="Kuo A."/>
            <person name="Morin E."/>
            <person name="Chen J."/>
            <person name="Kohler A."/>
            <person name="Krizsan K."/>
            <person name="Balestrini R."/>
            <person name="Da Silva C."/>
            <person name="Montanini B."/>
            <person name="Hainaut M."/>
            <person name="Levati E."/>
            <person name="Barry K.W."/>
            <person name="Belfiori B."/>
            <person name="Cichocki N."/>
            <person name="Clum A."/>
            <person name="Dockter R.B."/>
            <person name="Fauchery L."/>
            <person name="Guy J."/>
            <person name="Iotti M."/>
            <person name="Le Tacon F."/>
            <person name="Lindquist E.A."/>
            <person name="Lipzen A."/>
            <person name="Malagnac F."/>
            <person name="Mello A."/>
            <person name="Molinier V."/>
            <person name="Miyauchi S."/>
            <person name="Poulain J."/>
            <person name="Riccioni C."/>
            <person name="Rubini A."/>
            <person name="Sitrit Y."/>
            <person name="Splivallo R."/>
            <person name="Traeger S."/>
            <person name="Wang M."/>
            <person name="Zifcakova L."/>
            <person name="Wipf D."/>
            <person name="Zambonelli A."/>
            <person name="Paolocci F."/>
            <person name="Nowrousian M."/>
            <person name="Ottonello S."/>
            <person name="Baldrian P."/>
            <person name="Spatafora J.W."/>
            <person name="Henrissat B."/>
            <person name="Nagy L.G."/>
            <person name="Aury J.M."/>
            <person name="Wincker P."/>
            <person name="Grigoriev I.V."/>
            <person name="Bonfante P."/>
            <person name="Martin F.M."/>
        </authorList>
    </citation>
    <scope>NUCLEOTIDE SEQUENCE [LARGE SCALE GENOMIC DNA]</scope>
    <source>
        <strain evidence="2 3">CCBAS932</strain>
    </source>
</reference>
<feature type="compositionally biased region" description="Polar residues" evidence="1">
    <location>
        <begin position="32"/>
        <end position="43"/>
    </location>
</feature>
<protein>
    <submittedName>
        <fullName evidence="2">Uncharacterized protein</fullName>
    </submittedName>
</protein>
<dbReference type="Proteomes" id="UP000277580">
    <property type="component" value="Unassembled WGS sequence"/>
</dbReference>
<evidence type="ECO:0000313" key="3">
    <source>
        <dbReference type="Proteomes" id="UP000277580"/>
    </source>
</evidence>
<name>A0A3N4KGF9_9PEZI</name>
<feature type="compositionally biased region" description="Acidic residues" evidence="1">
    <location>
        <begin position="104"/>
        <end position="116"/>
    </location>
</feature>
<dbReference type="OrthoDB" id="5398014at2759"/>
<gene>
    <name evidence="2" type="ORF">P167DRAFT_538416</name>
</gene>
<feature type="region of interest" description="Disordered" evidence="1">
    <location>
        <begin position="1"/>
        <end position="49"/>
    </location>
</feature>
<proteinExistence type="predicted"/>
<feature type="compositionally biased region" description="Basic and acidic residues" evidence="1">
    <location>
        <begin position="126"/>
        <end position="137"/>
    </location>
</feature>
<evidence type="ECO:0000256" key="1">
    <source>
        <dbReference type="SAM" id="MobiDB-lite"/>
    </source>
</evidence>
<accession>A0A3N4KGF9</accession>
<keyword evidence="3" id="KW-1185">Reference proteome</keyword>
<evidence type="ECO:0000313" key="2">
    <source>
        <dbReference type="EMBL" id="RPB09570.1"/>
    </source>
</evidence>
<dbReference type="EMBL" id="ML119151">
    <property type="protein sequence ID" value="RPB09570.1"/>
    <property type="molecule type" value="Genomic_DNA"/>
</dbReference>
<sequence length="234" mass="25875">MTNYPPTPAFGGFPLPAPRGPPSLNQDLRKLSINSAGSNSTALPSPAIQSPIYMPKWTNINSASRQLPSNIPSIASSSTQKIMHAPPSGLSKQNNRSDDSLLEDREEGELSDAEDIEGQHSKKRNNRSESSQRDRGVENQQGMRINSETSNNLPISRSQTWNEPYRREAASHTSQGWPASQKRPFDNSFTTPSKALEGDQRDKRFNPHSQPKGTGDRTGLMHLFCGSFSRFLEV</sequence>
<organism evidence="2 3">
    <name type="scientific">Morchella conica CCBAS932</name>
    <dbReference type="NCBI Taxonomy" id="1392247"/>
    <lineage>
        <taxon>Eukaryota</taxon>
        <taxon>Fungi</taxon>
        <taxon>Dikarya</taxon>
        <taxon>Ascomycota</taxon>
        <taxon>Pezizomycotina</taxon>
        <taxon>Pezizomycetes</taxon>
        <taxon>Pezizales</taxon>
        <taxon>Morchellaceae</taxon>
        <taxon>Morchella</taxon>
    </lineage>
</organism>
<feature type="region of interest" description="Disordered" evidence="1">
    <location>
        <begin position="63"/>
        <end position="220"/>
    </location>
</feature>
<feature type="compositionally biased region" description="Basic and acidic residues" evidence="1">
    <location>
        <begin position="196"/>
        <end position="205"/>
    </location>
</feature>